<dbReference type="STRING" id="210143.A0A1R3HT11"/>
<dbReference type="Proteomes" id="UP000188268">
    <property type="component" value="Unassembled WGS sequence"/>
</dbReference>
<reference evidence="1 2" key="1">
    <citation type="submission" date="2013-09" db="EMBL/GenBank/DDBJ databases">
        <title>Corchorus capsularis genome sequencing.</title>
        <authorList>
            <person name="Alam M."/>
            <person name="Haque M.S."/>
            <person name="Islam M.S."/>
            <person name="Emdad E.M."/>
            <person name="Islam M.M."/>
            <person name="Ahmed B."/>
            <person name="Halim A."/>
            <person name="Hossen Q.M.M."/>
            <person name="Hossain M.Z."/>
            <person name="Ahmed R."/>
            <person name="Khan M.M."/>
            <person name="Islam R."/>
            <person name="Rashid M.M."/>
            <person name="Khan S.A."/>
            <person name="Rahman M.S."/>
            <person name="Alam M."/>
        </authorList>
    </citation>
    <scope>NUCLEOTIDE SEQUENCE [LARGE SCALE GENOMIC DNA]</scope>
    <source>
        <strain evidence="2">cv. CVL-1</strain>
        <tissue evidence="1">Whole seedling</tissue>
    </source>
</reference>
<gene>
    <name evidence="1" type="ORF">CCACVL1_17238</name>
</gene>
<dbReference type="OrthoDB" id="26899at2759"/>
<name>A0A1R3HT11_COCAP</name>
<organism evidence="1 2">
    <name type="scientific">Corchorus capsularis</name>
    <name type="common">Jute</name>
    <dbReference type="NCBI Taxonomy" id="210143"/>
    <lineage>
        <taxon>Eukaryota</taxon>
        <taxon>Viridiplantae</taxon>
        <taxon>Streptophyta</taxon>
        <taxon>Embryophyta</taxon>
        <taxon>Tracheophyta</taxon>
        <taxon>Spermatophyta</taxon>
        <taxon>Magnoliopsida</taxon>
        <taxon>eudicotyledons</taxon>
        <taxon>Gunneridae</taxon>
        <taxon>Pentapetalae</taxon>
        <taxon>rosids</taxon>
        <taxon>malvids</taxon>
        <taxon>Malvales</taxon>
        <taxon>Malvaceae</taxon>
        <taxon>Grewioideae</taxon>
        <taxon>Apeibeae</taxon>
        <taxon>Corchorus</taxon>
    </lineage>
</organism>
<proteinExistence type="predicted"/>
<dbReference type="AlphaFoldDB" id="A0A1R3HT11"/>
<dbReference type="Gramene" id="OMO73503">
    <property type="protein sequence ID" value="OMO73503"/>
    <property type="gene ID" value="CCACVL1_17238"/>
</dbReference>
<dbReference type="Gene3D" id="1.25.10.10">
    <property type="entry name" value="Leucine-rich Repeat Variant"/>
    <property type="match status" value="1"/>
</dbReference>
<dbReference type="SUPFAM" id="SSF48371">
    <property type="entry name" value="ARM repeat"/>
    <property type="match status" value="1"/>
</dbReference>
<dbReference type="PANTHER" id="PTHR45958">
    <property type="entry name" value="RING-TYPE E3 UBIQUITIN TRANSFERASE"/>
    <property type="match status" value="1"/>
</dbReference>
<keyword evidence="2" id="KW-1185">Reference proteome</keyword>
<dbReference type="PANTHER" id="PTHR45958:SF11">
    <property type="entry name" value="RING-TYPE E3 UBIQUITIN TRANSFERASE"/>
    <property type="match status" value="1"/>
</dbReference>
<evidence type="ECO:0000313" key="2">
    <source>
        <dbReference type="Proteomes" id="UP000188268"/>
    </source>
</evidence>
<comment type="caution">
    <text evidence="1">The sequence shown here is derived from an EMBL/GenBank/DDBJ whole genome shotgun (WGS) entry which is preliminary data.</text>
</comment>
<dbReference type="InterPro" id="IPR052608">
    <property type="entry name" value="U-box_domain_protein"/>
</dbReference>
<evidence type="ECO:0000313" key="1">
    <source>
        <dbReference type="EMBL" id="OMO73503.1"/>
    </source>
</evidence>
<dbReference type="EMBL" id="AWWV01011202">
    <property type="protein sequence ID" value="OMO73503.1"/>
    <property type="molecule type" value="Genomic_DNA"/>
</dbReference>
<protein>
    <submittedName>
        <fullName evidence="1">Armadillo-like helical</fullName>
    </submittedName>
</protein>
<sequence>MAEAGYIQSFVARFNEGHQETRALMAAALFECYIHPSREQPSLSHKLSQSSSLLVSDIRAKQENSLPLLHMMKLFPNMSWCCTASTTNEMSCSIHGFACSNRHTFCLVKADAMMPLLQTLRDTNSGVAKAALMALETLLEDHNTLSHATAAIVESQGVLAILQVLEKGSLSAKSKALDLFLKILNHSKISDTSFQRAEGILIQLLHEDEI</sequence>
<dbReference type="InterPro" id="IPR011989">
    <property type="entry name" value="ARM-like"/>
</dbReference>
<dbReference type="InterPro" id="IPR016024">
    <property type="entry name" value="ARM-type_fold"/>
</dbReference>
<accession>A0A1R3HT11</accession>